<protein>
    <submittedName>
        <fullName evidence="1">Uncharacterized protein</fullName>
    </submittedName>
</protein>
<accession>A0A176RVW9</accession>
<reference evidence="1 2" key="1">
    <citation type="submission" date="2016-05" db="EMBL/GenBank/DDBJ databases">
        <title>Single-cell genome of chain-forming Candidatus Thiomargarita nelsonii and comparison to other large sulfur-oxidizing bacteria.</title>
        <authorList>
            <person name="Winkel M."/>
            <person name="Salman V."/>
            <person name="Woyke T."/>
            <person name="Schulz-Vogt H."/>
            <person name="Richter M."/>
            <person name="Flood B."/>
            <person name="Bailey J."/>
            <person name="Amann R."/>
            <person name="Mussmann M."/>
        </authorList>
    </citation>
    <scope>NUCLEOTIDE SEQUENCE [LARGE SCALE GENOMIC DNA]</scope>
    <source>
        <strain evidence="1 2">THI036</strain>
    </source>
</reference>
<organism evidence="1 2">
    <name type="scientific">Candidatus Thiomargarita nelsonii</name>
    <dbReference type="NCBI Taxonomy" id="1003181"/>
    <lineage>
        <taxon>Bacteria</taxon>
        <taxon>Pseudomonadati</taxon>
        <taxon>Pseudomonadota</taxon>
        <taxon>Gammaproteobacteria</taxon>
        <taxon>Thiotrichales</taxon>
        <taxon>Thiotrichaceae</taxon>
        <taxon>Thiomargarita</taxon>
    </lineage>
</organism>
<dbReference type="AlphaFoldDB" id="A0A176RVW9"/>
<keyword evidence="2" id="KW-1185">Reference proteome</keyword>
<dbReference type="Proteomes" id="UP000076962">
    <property type="component" value="Unassembled WGS sequence"/>
</dbReference>
<evidence type="ECO:0000313" key="2">
    <source>
        <dbReference type="Proteomes" id="UP000076962"/>
    </source>
</evidence>
<evidence type="ECO:0000313" key="1">
    <source>
        <dbReference type="EMBL" id="OAD19865.1"/>
    </source>
</evidence>
<dbReference type="EMBL" id="LUTY01002636">
    <property type="protein sequence ID" value="OAD19865.1"/>
    <property type="molecule type" value="Genomic_DNA"/>
</dbReference>
<gene>
    <name evidence="1" type="ORF">THIOM_004472</name>
</gene>
<name>A0A176RVW9_9GAMM</name>
<sequence>MRKLSFDTIKNSVSVKSLECLKMTISSFSEFDCEQCSSYTINTSRKTTRMLYKQEFLSTDGFILVYITSL</sequence>
<proteinExistence type="predicted"/>
<comment type="caution">
    <text evidence="1">The sequence shown here is derived from an EMBL/GenBank/DDBJ whole genome shotgun (WGS) entry which is preliminary data.</text>
</comment>